<dbReference type="PANTHER" id="PTHR30173:SF36">
    <property type="entry name" value="ECF RNA POLYMERASE SIGMA FACTOR SIGJ"/>
    <property type="match status" value="1"/>
</dbReference>
<dbReference type="EMBL" id="QFFF01000001">
    <property type="protein sequence ID" value="PWG02311.1"/>
    <property type="molecule type" value="Genomic_DNA"/>
</dbReference>
<dbReference type="InterPro" id="IPR014303">
    <property type="entry name" value="RNA_pol_sigma-70_ECF"/>
</dbReference>
<comment type="caution">
    <text evidence="4">The sequence shown here is derived from an EMBL/GenBank/DDBJ whole genome shotgun (WGS) entry which is preliminary data.</text>
</comment>
<evidence type="ECO:0000313" key="5">
    <source>
        <dbReference type="Proteomes" id="UP000245916"/>
    </source>
</evidence>
<dbReference type="InterPro" id="IPR013249">
    <property type="entry name" value="RNA_pol_sigma70_r4_t2"/>
</dbReference>
<dbReference type="GO" id="GO:0003677">
    <property type="term" value="F:DNA binding"/>
    <property type="evidence" value="ECO:0007669"/>
    <property type="project" value="InterPro"/>
</dbReference>
<evidence type="ECO:0000259" key="2">
    <source>
        <dbReference type="Pfam" id="PF04542"/>
    </source>
</evidence>
<dbReference type="Gene3D" id="3.10.450.50">
    <property type="match status" value="1"/>
</dbReference>
<dbReference type="AlphaFoldDB" id="A0A2U2J211"/>
<dbReference type="SUPFAM" id="SSF54427">
    <property type="entry name" value="NTF2-like"/>
    <property type="match status" value="1"/>
</dbReference>
<dbReference type="Gene3D" id="1.10.10.10">
    <property type="entry name" value="Winged helix-like DNA-binding domain superfamily/Winged helix DNA-binding domain"/>
    <property type="match status" value="1"/>
</dbReference>
<comment type="subunit">
    <text evidence="1">Interacts transiently with the RNA polymerase catalytic core formed by RpoA, RpoB, RpoC and RpoZ (2 alpha, 1 beta, 1 beta' and 1 omega subunit) to form the RNA polymerase holoenzyme that can initiate transcription.</text>
</comment>
<dbReference type="GO" id="GO:0006352">
    <property type="term" value="P:DNA-templated transcription initiation"/>
    <property type="evidence" value="ECO:0007669"/>
    <property type="project" value="InterPro"/>
</dbReference>
<dbReference type="Pfam" id="PF04542">
    <property type="entry name" value="Sigma70_r2"/>
    <property type="match status" value="1"/>
</dbReference>
<dbReference type="InterPro" id="IPR036388">
    <property type="entry name" value="WH-like_DNA-bd_sf"/>
</dbReference>
<sequence length="298" mass="32535">MTTATIPGGDGASLFEANRKFLLGLAYRMLGSLAEAEDVVQDSYLRWQAADRKAVASPRAFLSTIATRLSLDRLKSARAQREQYVGPWLPEPIVDEGPLPGEAIELADDLSYSLLLALERLSPLERAAFLLHDVFDLDYGEVAEALQRSEASCRQLAARARKNIRAARPRYRAKREEAERLATAFLKASREGDAEALKSLLAEEVELHTDGGGLRPAALNVISGRDKIIAFFSGFARKGGGVLPEILHVGVINAAPGIVTLEPDGLPQTTALEVEDGRIKAIYVVRNPEKLRQFGTFD</sequence>
<evidence type="ECO:0000256" key="1">
    <source>
        <dbReference type="ARBA" id="ARBA00011344"/>
    </source>
</evidence>
<feature type="domain" description="RNA polymerase sigma-70 region 2" evidence="2">
    <location>
        <begin position="14"/>
        <end position="78"/>
    </location>
</feature>
<dbReference type="Pfam" id="PF08281">
    <property type="entry name" value="Sigma70_r4_2"/>
    <property type="match status" value="1"/>
</dbReference>
<protein>
    <submittedName>
        <fullName evidence="4">RNA polymerase sigma factor SigJ</fullName>
    </submittedName>
</protein>
<dbReference type="InterPro" id="IPR013324">
    <property type="entry name" value="RNA_pol_sigma_r3/r4-like"/>
</dbReference>
<dbReference type="NCBIfam" id="TIGR02937">
    <property type="entry name" value="sigma70-ECF"/>
    <property type="match status" value="1"/>
</dbReference>
<evidence type="ECO:0000259" key="3">
    <source>
        <dbReference type="Pfam" id="PF08281"/>
    </source>
</evidence>
<reference evidence="4 5" key="1">
    <citation type="submission" date="2018-05" db="EMBL/GenBank/DDBJ databases">
        <title>Genome of Sphingosinicella humi QZX222.</title>
        <authorList>
            <person name="Qiao Z."/>
            <person name="Wang G."/>
        </authorList>
    </citation>
    <scope>NUCLEOTIDE SEQUENCE [LARGE SCALE GENOMIC DNA]</scope>
    <source>
        <strain evidence="4 5">QZX222</strain>
    </source>
</reference>
<dbReference type="NCBIfam" id="TIGR02957">
    <property type="entry name" value="SigX4"/>
    <property type="match status" value="1"/>
</dbReference>
<accession>A0A2U2J211</accession>
<gene>
    <name evidence="4" type="ORF">DF286_05130</name>
</gene>
<feature type="domain" description="RNA polymerase sigma factor 70 region 4 type 2" evidence="3">
    <location>
        <begin position="114"/>
        <end position="163"/>
    </location>
</feature>
<dbReference type="InterPro" id="IPR032710">
    <property type="entry name" value="NTF2-like_dom_sf"/>
</dbReference>
<keyword evidence="5" id="KW-1185">Reference proteome</keyword>
<dbReference type="InterPro" id="IPR052704">
    <property type="entry name" value="ECF_Sigma-70_Domain"/>
</dbReference>
<dbReference type="GO" id="GO:0016987">
    <property type="term" value="F:sigma factor activity"/>
    <property type="evidence" value="ECO:0007669"/>
    <property type="project" value="InterPro"/>
</dbReference>
<dbReference type="InterPro" id="IPR013325">
    <property type="entry name" value="RNA_pol_sigma_r2"/>
</dbReference>
<evidence type="ECO:0000313" key="4">
    <source>
        <dbReference type="EMBL" id="PWG02311.1"/>
    </source>
</evidence>
<dbReference type="Gene3D" id="1.10.1740.10">
    <property type="match status" value="1"/>
</dbReference>
<organism evidence="4 5">
    <name type="scientific">Allosphingosinicella humi</name>
    <dbReference type="NCBI Taxonomy" id="2068657"/>
    <lineage>
        <taxon>Bacteria</taxon>
        <taxon>Pseudomonadati</taxon>
        <taxon>Pseudomonadota</taxon>
        <taxon>Alphaproteobacteria</taxon>
        <taxon>Sphingomonadales</taxon>
        <taxon>Sphingomonadaceae</taxon>
        <taxon>Allosphingosinicella</taxon>
    </lineage>
</organism>
<dbReference type="SUPFAM" id="SSF88659">
    <property type="entry name" value="Sigma3 and sigma4 domains of RNA polymerase sigma factors"/>
    <property type="match status" value="1"/>
</dbReference>
<proteinExistence type="predicted"/>
<dbReference type="InterPro" id="IPR014284">
    <property type="entry name" value="RNA_pol_sigma-70_dom"/>
</dbReference>
<dbReference type="Proteomes" id="UP000245916">
    <property type="component" value="Unassembled WGS sequence"/>
</dbReference>
<dbReference type="RefSeq" id="WP_109270451.1">
    <property type="nucleotide sequence ID" value="NZ_QFFF01000001.1"/>
</dbReference>
<dbReference type="OrthoDB" id="9794372at2"/>
<dbReference type="PANTHER" id="PTHR30173">
    <property type="entry name" value="SIGMA 19 FACTOR"/>
    <property type="match status" value="1"/>
</dbReference>
<dbReference type="NCBIfam" id="NF007214">
    <property type="entry name" value="PRK09636.1"/>
    <property type="match status" value="1"/>
</dbReference>
<name>A0A2U2J211_9SPHN</name>
<dbReference type="InterPro" id="IPR007627">
    <property type="entry name" value="RNA_pol_sigma70_r2"/>
</dbReference>
<dbReference type="SUPFAM" id="SSF88946">
    <property type="entry name" value="Sigma2 domain of RNA polymerase sigma factors"/>
    <property type="match status" value="1"/>
</dbReference>